<dbReference type="Gene3D" id="3.10.180.10">
    <property type="entry name" value="2,3-Dihydroxybiphenyl 1,2-Dioxygenase, domain 1"/>
    <property type="match status" value="1"/>
</dbReference>
<dbReference type="SUPFAM" id="SSF54593">
    <property type="entry name" value="Glyoxalase/Bleomycin resistance protein/Dihydroxybiphenyl dioxygenase"/>
    <property type="match status" value="1"/>
</dbReference>
<keyword evidence="6" id="KW-1185">Reference proteome</keyword>
<evidence type="ECO:0000256" key="2">
    <source>
        <dbReference type="ARBA" id="ARBA00021572"/>
    </source>
</evidence>
<organism evidence="5 6">
    <name type="scientific">Ciceribacter naphthalenivorans</name>
    <dbReference type="NCBI Taxonomy" id="1118451"/>
    <lineage>
        <taxon>Bacteria</taxon>
        <taxon>Pseudomonadati</taxon>
        <taxon>Pseudomonadota</taxon>
        <taxon>Alphaproteobacteria</taxon>
        <taxon>Hyphomicrobiales</taxon>
        <taxon>Rhizobiaceae</taxon>
        <taxon>Ciceribacter</taxon>
    </lineage>
</organism>
<evidence type="ECO:0000313" key="5">
    <source>
        <dbReference type="EMBL" id="GEO83896.1"/>
    </source>
</evidence>
<protein>
    <recommendedName>
        <fullName evidence="2">Bleomycin resistance protein</fullName>
    </recommendedName>
</protein>
<name>A0A512HEL1_9HYPH</name>
<dbReference type="EMBL" id="BJZP01000003">
    <property type="protein sequence ID" value="GEO83896.1"/>
    <property type="molecule type" value="Genomic_DNA"/>
</dbReference>
<reference evidence="5 6" key="1">
    <citation type="submission" date="2019-07" db="EMBL/GenBank/DDBJ databases">
        <title>Whole genome shotgun sequence of Rhizobium naphthalenivorans NBRC 107585.</title>
        <authorList>
            <person name="Hosoyama A."/>
            <person name="Uohara A."/>
            <person name="Ohji S."/>
            <person name="Ichikawa N."/>
        </authorList>
    </citation>
    <scope>NUCLEOTIDE SEQUENCE [LARGE SCALE GENOMIC DNA]</scope>
    <source>
        <strain evidence="5 6">NBRC 107585</strain>
    </source>
</reference>
<feature type="domain" description="VOC" evidence="4">
    <location>
        <begin position="22"/>
        <end position="151"/>
    </location>
</feature>
<dbReference type="InterPro" id="IPR029068">
    <property type="entry name" value="Glyas_Bleomycin-R_OHBP_Dase"/>
</dbReference>
<proteinExistence type="inferred from homology"/>
<sequence>MTELSRAERNNSAGTGDGPTGGFAALVPELDVTDLAASLAFWCDCLGFRVAYDRPQAKFAYLERQGAQIMLCEINGNWKTGKLERPFGRGVNFQIETDNLESILDALRAASWPLFEDVSENWYRTGATRETGSREFLVQDPDGYLIRFSQSLGGRPTA</sequence>
<gene>
    <name evidence="5" type="ORF">RNA01_08280</name>
</gene>
<evidence type="ECO:0000313" key="6">
    <source>
        <dbReference type="Proteomes" id="UP000321717"/>
    </source>
</evidence>
<dbReference type="GO" id="GO:0046677">
    <property type="term" value="P:response to antibiotic"/>
    <property type="evidence" value="ECO:0007669"/>
    <property type="project" value="UniProtKB-KW"/>
</dbReference>
<accession>A0A512HEL1</accession>
<comment type="similarity">
    <text evidence="1">Belongs to the bleomycin resistance protein family.</text>
</comment>
<dbReference type="InterPro" id="IPR004360">
    <property type="entry name" value="Glyas_Fos-R_dOase_dom"/>
</dbReference>
<comment type="caution">
    <text evidence="5">The sequence shown here is derived from an EMBL/GenBank/DDBJ whole genome shotgun (WGS) entry which is preliminary data.</text>
</comment>
<dbReference type="OrthoDB" id="284897at2"/>
<dbReference type="InterPro" id="IPR000335">
    <property type="entry name" value="Bleomycin-R"/>
</dbReference>
<dbReference type="Proteomes" id="UP000321717">
    <property type="component" value="Unassembled WGS sequence"/>
</dbReference>
<evidence type="ECO:0000256" key="1">
    <source>
        <dbReference type="ARBA" id="ARBA00011051"/>
    </source>
</evidence>
<dbReference type="PROSITE" id="PS51819">
    <property type="entry name" value="VOC"/>
    <property type="match status" value="1"/>
</dbReference>
<dbReference type="RefSeq" id="WP_147178698.1">
    <property type="nucleotide sequence ID" value="NZ_BJZP01000003.1"/>
</dbReference>
<keyword evidence="3" id="KW-0046">Antibiotic resistance</keyword>
<evidence type="ECO:0000259" key="4">
    <source>
        <dbReference type="PROSITE" id="PS51819"/>
    </source>
</evidence>
<dbReference type="Pfam" id="PF00903">
    <property type="entry name" value="Glyoxalase"/>
    <property type="match status" value="1"/>
</dbReference>
<dbReference type="InterPro" id="IPR037523">
    <property type="entry name" value="VOC_core"/>
</dbReference>
<evidence type="ECO:0000256" key="3">
    <source>
        <dbReference type="ARBA" id="ARBA00023251"/>
    </source>
</evidence>
<dbReference type="CDD" id="cd08349">
    <property type="entry name" value="BLMA_like"/>
    <property type="match status" value="1"/>
</dbReference>
<dbReference type="AlphaFoldDB" id="A0A512HEL1"/>